<feature type="region of interest" description="Disordered" evidence="1">
    <location>
        <begin position="124"/>
        <end position="147"/>
    </location>
</feature>
<dbReference type="EMBL" id="JANAVB010016599">
    <property type="protein sequence ID" value="KAJ6831632.1"/>
    <property type="molecule type" value="Genomic_DNA"/>
</dbReference>
<dbReference type="PANTHER" id="PTHR31865:SF0">
    <property type="entry name" value="EXPRESSED PROTEIN"/>
    <property type="match status" value="1"/>
</dbReference>
<evidence type="ECO:0000313" key="2">
    <source>
        <dbReference type="EMBL" id="KAJ6831632.1"/>
    </source>
</evidence>
<gene>
    <name evidence="2" type="ORF">M6B38_347675</name>
</gene>
<reference evidence="2" key="1">
    <citation type="journal article" date="2023" name="GigaByte">
        <title>Genome assembly of the bearded iris, Iris pallida Lam.</title>
        <authorList>
            <person name="Bruccoleri R.E."/>
            <person name="Oakeley E.J."/>
            <person name="Faust A.M.E."/>
            <person name="Altorfer M."/>
            <person name="Dessus-Babus S."/>
            <person name="Burckhardt D."/>
            <person name="Oertli M."/>
            <person name="Naumann U."/>
            <person name="Petersen F."/>
            <person name="Wong J."/>
        </authorList>
    </citation>
    <scope>NUCLEOTIDE SEQUENCE</scope>
    <source>
        <strain evidence="2">GSM-AAB239-AS_SAM_17_03QT</strain>
    </source>
</reference>
<reference evidence="2" key="2">
    <citation type="submission" date="2023-04" db="EMBL/GenBank/DDBJ databases">
        <authorList>
            <person name="Bruccoleri R.E."/>
            <person name="Oakeley E.J."/>
            <person name="Faust A.-M."/>
            <person name="Dessus-Babus S."/>
            <person name="Altorfer M."/>
            <person name="Burckhardt D."/>
            <person name="Oertli M."/>
            <person name="Naumann U."/>
            <person name="Petersen F."/>
            <person name="Wong J."/>
        </authorList>
    </citation>
    <scope>NUCLEOTIDE SEQUENCE</scope>
    <source>
        <strain evidence="2">GSM-AAB239-AS_SAM_17_03QT</strain>
        <tissue evidence="2">Leaf</tissue>
    </source>
</reference>
<proteinExistence type="predicted"/>
<evidence type="ECO:0000313" key="3">
    <source>
        <dbReference type="Proteomes" id="UP001140949"/>
    </source>
</evidence>
<protein>
    <submittedName>
        <fullName evidence="2">Uncharacterized protein</fullName>
    </submittedName>
</protein>
<dbReference type="PANTHER" id="PTHR31865">
    <property type="entry name" value="OSJNBA0071G03.3 PROTEIN"/>
    <property type="match status" value="1"/>
</dbReference>
<organism evidence="2 3">
    <name type="scientific">Iris pallida</name>
    <name type="common">Sweet iris</name>
    <dbReference type="NCBI Taxonomy" id="29817"/>
    <lineage>
        <taxon>Eukaryota</taxon>
        <taxon>Viridiplantae</taxon>
        <taxon>Streptophyta</taxon>
        <taxon>Embryophyta</taxon>
        <taxon>Tracheophyta</taxon>
        <taxon>Spermatophyta</taxon>
        <taxon>Magnoliopsida</taxon>
        <taxon>Liliopsida</taxon>
        <taxon>Asparagales</taxon>
        <taxon>Iridaceae</taxon>
        <taxon>Iridoideae</taxon>
        <taxon>Irideae</taxon>
        <taxon>Iris</taxon>
    </lineage>
</organism>
<feature type="region of interest" description="Disordered" evidence="1">
    <location>
        <begin position="1"/>
        <end position="73"/>
    </location>
</feature>
<dbReference type="Proteomes" id="UP001140949">
    <property type="component" value="Unassembled WGS sequence"/>
</dbReference>
<feature type="compositionally biased region" description="Basic and acidic residues" evidence="1">
    <location>
        <begin position="27"/>
        <end position="40"/>
    </location>
</feature>
<sequence>MESFPKETESPVLLTKRTTTTKKKKESQKEQRRGVEESWPKKKGGGGVALEGYLEPADCGSDRGSDSSGDLVGRTKSLTDEDLEELKGCLDLGFGFSYDEIPELCSTLPALELCYSMSQRFQDEHHHHHHQQRSPPDSAGDAPAAPVANWRFSGPGTSISISRPYFFRKMSFGPRSWTTNRDYGPRVSIPLSSVFVWVSYRSTYQSGAET</sequence>
<accession>A0AAX6GSW2</accession>
<feature type="compositionally biased region" description="Low complexity" evidence="1">
    <location>
        <begin position="134"/>
        <end position="146"/>
    </location>
</feature>
<evidence type="ECO:0000256" key="1">
    <source>
        <dbReference type="SAM" id="MobiDB-lite"/>
    </source>
</evidence>
<name>A0AAX6GSW2_IRIPA</name>
<comment type="caution">
    <text evidence="2">The sequence shown here is derived from an EMBL/GenBank/DDBJ whole genome shotgun (WGS) entry which is preliminary data.</text>
</comment>
<dbReference type="AlphaFoldDB" id="A0AAX6GSW2"/>
<dbReference type="InterPro" id="IPR012881">
    <property type="entry name" value="DUF1685"/>
</dbReference>
<dbReference type="Pfam" id="PF07939">
    <property type="entry name" value="DUF1685"/>
    <property type="match status" value="1"/>
</dbReference>
<keyword evidence="3" id="KW-1185">Reference proteome</keyword>